<evidence type="ECO:0000259" key="5">
    <source>
        <dbReference type="Pfam" id="PF00501"/>
    </source>
</evidence>
<dbReference type="Gene3D" id="3.40.50.12780">
    <property type="entry name" value="N-terminal domain of ligase-like"/>
    <property type="match status" value="1"/>
</dbReference>
<dbReference type="Gene3D" id="3.30.300.30">
    <property type="match status" value="1"/>
</dbReference>
<dbReference type="InterPro" id="IPR045851">
    <property type="entry name" value="AMP-bd_C_sf"/>
</dbReference>
<dbReference type="InterPro" id="IPR000873">
    <property type="entry name" value="AMP-dep_synth/lig_dom"/>
</dbReference>
<organism evidence="7 8">
    <name type="scientific">Rhamnusium bicolor</name>
    <dbReference type="NCBI Taxonomy" id="1586634"/>
    <lineage>
        <taxon>Eukaryota</taxon>
        <taxon>Metazoa</taxon>
        <taxon>Ecdysozoa</taxon>
        <taxon>Arthropoda</taxon>
        <taxon>Hexapoda</taxon>
        <taxon>Insecta</taxon>
        <taxon>Pterygota</taxon>
        <taxon>Neoptera</taxon>
        <taxon>Endopterygota</taxon>
        <taxon>Coleoptera</taxon>
        <taxon>Polyphaga</taxon>
        <taxon>Cucujiformia</taxon>
        <taxon>Chrysomeloidea</taxon>
        <taxon>Cerambycidae</taxon>
        <taxon>Lepturinae</taxon>
        <taxon>Rhagiini</taxon>
        <taxon>Rhamnusium</taxon>
    </lineage>
</organism>
<dbReference type="Pfam" id="PF13193">
    <property type="entry name" value="AMP-binding_C"/>
    <property type="match status" value="1"/>
</dbReference>
<dbReference type="InterPro" id="IPR042099">
    <property type="entry name" value="ANL_N_sf"/>
</dbReference>
<evidence type="ECO:0000256" key="3">
    <source>
        <dbReference type="ARBA" id="ARBA00022598"/>
    </source>
</evidence>
<dbReference type="PANTHER" id="PTHR24096">
    <property type="entry name" value="LONG-CHAIN-FATTY-ACID--COA LIGASE"/>
    <property type="match status" value="1"/>
</dbReference>
<dbReference type="GO" id="GO:0005777">
    <property type="term" value="C:peroxisome"/>
    <property type="evidence" value="ECO:0007669"/>
    <property type="project" value="UniProtKB-SubCell"/>
</dbReference>
<evidence type="ECO:0000256" key="2">
    <source>
        <dbReference type="ARBA" id="ARBA00006432"/>
    </source>
</evidence>
<accession>A0AAV8XKF7</accession>
<dbReference type="EMBL" id="JANEYF010003072">
    <property type="protein sequence ID" value="KAJ8939531.1"/>
    <property type="molecule type" value="Genomic_DNA"/>
</dbReference>
<feature type="domain" description="AMP-dependent synthetase/ligase" evidence="5">
    <location>
        <begin position="70"/>
        <end position="375"/>
    </location>
</feature>
<dbReference type="Pfam" id="PF00501">
    <property type="entry name" value="AMP-binding"/>
    <property type="match status" value="1"/>
</dbReference>
<dbReference type="SUPFAM" id="SSF56801">
    <property type="entry name" value="Acetyl-CoA synthetase-like"/>
    <property type="match status" value="1"/>
</dbReference>
<protein>
    <submittedName>
        <fullName evidence="7">Uncharacterized protein</fullName>
    </submittedName>
</protein>
<comment type="caution">
    <text evidence="7">The sequence shown here is derived from an EMBL/GenBank/DDBJ whole genome shotgun (WGS) entry which is preliminary data.</text>
</comment>
<dbReference type="GO" id="GO:0016405">
    <property type="term" value="F:CoA-ligase activity"/>
    <property type="evidence" value="ECO:0007669"/>
    <property type="project" value="TreeGrafter"/>
</dbReference>
<dbReference type="PANTHER" id="PTHR24096:SF149">
    <property type="entry name" value="AMP-BINDING DOMAIN-CONTAINING PROTEIN-RELATED"/>
    <property type="match status" value="1"/>
</dbReference>
<name>A0AAV8XKF7_9CUCU</name>
<proteinExistence type="inferred from homology"/>
<keyword evidence="3" id="KW-0436">Ligase</keyword>
<sequence length="528" mass="59827">MSMFVIENNIIKTEEINFDCDALGGVGNVIFNYMKKHGQKVAQIDAATDRSETFESLLQRSIRAAIVLRKRGAIPCSLDPSLSFFEINELIRQVKPKLMFTIPESLRDVKAALKNAELNTEIVVFGPSSNHTEFSHFTEPQDEEMEFKPITINSSAETAIIIFSSGTSGFPKGICLNHNYFIFHSPLIPRAKNNHLDKERMAFEMSKREGLISFLNYGSMYWSSAAIGLFLSAVSGVCRLLCNNFDPKGFWYLIEKYNVKLVKSGKPDDVNTSSLVRLSIGGAALSKKYAFALQELLPDTDIIPTYAQTEVGILAAFQIHNKVHREYYKKNPETVGVPVPGVWYKVVDPETGNILGANEAGELRVKSKTIMNGYYNRDYSNRYDEDGWFRTGDVVKYDENGYFYIVDRLKEMLKYRGWHIPPAILELELSHHPAVKQAVVIGKPHEEDGDHLMAVIVLEEDANDVTAKDIEKYIEERLQDKQRLRGGVKFVHSIPLTPSGKIKRRDKILIIGLNKEIVKSISDFDWIR</sequence>
<dbReference type="PROSITE" id="PS00455">
    <property type="entry name" value="AMP_BINDING"/>
    <property type="match status" value="1"/>
</dbReference>
<keyword evidence="4" id="KW-0576">Peroxisome</keyword>
<comment type="subcellular location">
    <subcellularLocation>
        <location evidence="1">Peroxisome</location>
    </subcellularLocation>
</comment>
<evidence type="ECO:0000256" key="1">
    <source>
        <dbReference type="ARBA" id="ARBA00004275"/>
    </source>
</evidence>
<dbReference type="InterPro" id="IPR020845">
    <property type="entry name" value="AMP-binding_CS"/>
</dbReference>
<evidence type="ECO:0000259" key="6">
    <source>
        <dbReference type="Pfam" id="PF13193"/>
    </source>
</evidence>
<feature type="domain" description="AMP-binding enzyme C-terminal" evidence="6">
    <location>
        <begin position="429"/>
        <end position="501"/>
    </location>
</feature>
<gene>
    <name evidence="7" type="ORF">NQ314_011098</name>
</gene>
<dbReference type="InterPro" id="IPR025110">
    <property type="entry name" value="AMP-bd_C"/>
</dbReference>
<keyword evidence="8" id="KW-1185">Reference proteome</keyword>
<reference evidence="7" key="1">
    <citation type="journal article" date="2023" name="Insect Mol. Biol.">
        <title>Genome sequencing provides insights into the evolution of gene families encoding plant cell wall-degrading enzymes in longhorned beetles.</title>
        <authorList>
            <person name="Shin N.R."/>
            <person name="Okamura Y."/>
            <person name="Kirsch R."/>
            <person name="Pauchet Y."/>
        </authorList>
    </citation>
    <scope>NUCLEOTIDE SEQUENCE</scope>
    <source>
        <strain evidence="7">RBIC_L_NR</strain>
    </source>
</reference>
<evidence type="ECO:0000313" key="7">
    <source>
        <dbReference type="EMBL" id="KAJ8939531.1"/>
    </source>
</evidence>
<comment type="similarity">
    <text evidence="2">Belongs to the ATP-dependent AMP-binding enzyme family.</text>
</comment>
<evidence type="ECO:0000256" key="4">
    <source>
        <dbReference type="ARBA" id="ARBA00023140"/>
    </source>
</evidence>
<dbReference type="AlphaFoldDB" id="A0AAV8XKF7"/>
<dbReference type="Proteomes" id="UP001162156">
    <property type="component" value="Unassembled WGS sequence"/>
</dbReference>
<evidence type="ECO:0000313" key="8">
    <source>
        <dbReference type="Proteomes" id="UP001162156"/>
    </source>
</evidence>